<dbReference type="InterPro" id="IPR001650">
    <property type="entry name" value="Helicase_C-like"/>
</dbReference>
<evidence type="ECO:0000256" key="4">
    <source>
        <dbReference type="ARBA" id="ARBA00022741"/>
    </source>
</evidence>
<dbReference type="Gene3D" id="3.40.50.300">
    <property type="entry name" value="P-loop containing nucleotide triphosphate hydrolases"/>
    <property type="match status" value="2"/>
</dbReference>
<dbReference type="PANTHER" id="PTHR30255:SF2">
    <property type="entry name" value="SINGLE-STRANDED-DNA-SPECIFIC EXONUCLEASE RECJ"/>
    <property type="match status" value="1"/>
</dbReference>
<evidence type="ECO:0000313" key="10">
    <source>
        <dbReference type="EMBL" id="HJF45099.1"/>
    </source>
</evidence>
<dbReference type="NCBIfam" id="TIGR00644">
    <property type="entry name" value="recJ"/>
    <property type="match status" value="1"/>
</dbReference>
<dbReference type="RefSeq" id="WP_274958965.1">
    <property type="nucleotide sequence ID" value="NZ_DYWQ01000074.1"/>
</dbReference>
<dbReference type="Pfam" id="PF00270">
    <property type="entry name" value="DEAD"/>
    <property type="match status" value="1"/>
</dbReference>
<name>A0A921KLA3_9ACTN</name>
<dbReference type="Pfam" id="PF02272">
    <property type="entry name" value="DHHA1"/>
    <property type="match status" value="1"/>
</dbReference>
<evidence type="ECO:0000256" key="5">
    <source>
        <dbReference type="ARBA" id="ARBA00022801"/>
    </source>
</evidence>
<accession>A0A921KLA3</accession>
<evidence type="ECO:0000256" key="6">
    <source>
        <dbReference type="ARBA" id="ARBA00022839"/>
    </source>
</evidence>
<keyword evidence="6 10" id="KW-0269">Exonuclease</keyword>
<dbReference type="PANTHER" id="PTHR30255">
    <property type="entry name" value="SINGLE-STRANDED-DNA-SPECIFIC EXONUCLEASE RECJ"/>
    <property type="match status" value="1"/>
</dbReference>
<dbReference type="InterPro" id="IPR041122">
    <property type="entry name" value="RecJ_OB"/>
</dbReference>
<feature type="domain" description="Helicase C-terminal" evidence="9">
    <location>
        <begin position="830"/>
        <end position="980"/>
    </location>
</feature>
<dbReference type="InterPro" id="IPR038763">
    <property type="entry name" value="DHH_sf"/>
</dbReference>
<dbReference type="PROSITE" id="PS51194">
    <property type="entry name" value="HELICASE_CTER"/>
    <property type="match status" value="1"/>
</dbReference>
<dbReference type="Gene3D" id="3.90.1640.30">
    <property type="match status" value="1"/>
</dbReference>
<protein>
    <recommendedName>
        <fullName evidence="2">Single-stranded-DNA-specific exonuclease RecJ</fullName>
    </recommendedName>
</protein>
<dbReference type="GO" id="GO:0008409">
    <property type="term" value="F:5'-3' exonuclease activity"/>
    <property type="evidence" value="ECO:0007669"/>
    <property type="project" value="InterPro"/>
</dbReference>
<dbReference type="PROSITE" id="PS51192">
    <property type="entry name" value="HELICASE_ATP_BIND_1"/>
    <property type="match status" value="1"/>
</dbReference>
<dbReference type="InterPro" id="IPR004610">
    <property type="entry name" value="RecJ"/>
</dbReference>
<keyword evidence="7" id="KW-0067">ATP-binding</keyword>
<comment type="caution">
    <text evidence="10">The sequence shown here is derived from an EMBL/GenBank/DDBJ whole genome shotgun (WGS) entry which is preliminary data.</text>
</comment>
<evidence type="ECO:0000256" key="2">
    <source>
        <dbReference type="ARBA" id="ARBA00019841"/>
    </source>
</evidence>
<feature type="domain" description="Helicase ATP-binding" evidence="8">
    <location>
        <begin position="634"/>
        <end position="809"/>
    </location>
</feature>
<keyword evidence="3" id="KW-0540">Nuclease</keyword>
<dbReference type="Proteomes" id="UP000697330">
    <property type="component" value="Unassembled WGS sequence"/>
</dbReference>
<keyword evidence="4" id="KW-0547">Nucleotide-binding</keyword>
<dbReference type="SMART" id="SM00487">
    <property type="entry name" value="DEXDc"/>
    <property type="match status" value="1"/>
</dbReference>
<evidence type="ECO:0000259" key="9">
    <source>
        <dbReference type="PROSITE" id="PS51194"/>
    </source>
</evidence>
<reference evidence="10" key="2">
    <citation type="submission" date="2021-09" db="EMBL/GenBank/DDBJ databases">
        <authorList>
            <person name="Gilroy R."/>
        </authorList>
    </citation>
    <scope>NUCLEOTIDE SEQUENCE</scope>
    <source>
        <strain evidence="10">CHK124-7917</strain>
    </source>
</reference>
<dbReference type="InterPro" id="IPR051673">
    <property type="entry name" value="SSDNA_exonuclease_RecJ"/>
</dbReference>
<dbReference type="GO" id="GO:0006281">
    <property type="term" value="P:DNA repair"/>
    <property type="evidence" value="ECO:0007669"/>
    <property type="project" value="InterPro"/>
</dbReference>
<evidence type="ECO:0000256" key="1">
    <source>
        <dbReference type="ARBA" id="ARBA00005915"/>
    </source>
</evidence>
<gene>
    <name evidence="10" type="primary">recJ</name>
    <name evidence="10" type="ORF">K8U72_04860</name>
</gene>
<evidence type="ECO:0000259" key="8">
    <source>
        <dbReference type="PROSITE" id="PS51192"/>
    </source>
</evidence>
<keyword evidence="5" id="KW-0378">Hydrolase</keyword>
<organism evidence="10 11">
    <name type="scientific">Thermophilibacter provencensis</name>
    <dbReference type="NCBI Taxonomy" id="1852386"/>
    <lineage>
        <taxon>Bacteria</taxon>
        <taxon>Bacillati</taxon>
        <taxon>Actinomycetota</taxon>
        <taxon>Coriobacteriia</taxon>
        <taxon>Coriobacteriales</taxon>
        <taxon>Atopobiaceae</taxon>
        <taxon>Thermophilibacter</taxon>
    </lineage>
</organism>
<dbReference type="GO" id="GO:0003676">
    <property type="term" value="F:nucleic acid binding"/>
    <property type="evidence" value="ECO:0007669"/>
    <property type="project" value="InterPro"/>
</dbReference>
<dbReference type="GO" id="GO:0005524">
    <property type="term" value="F:ATP binding"/>
    <property type="evidence" value="ECO:0007669"/>
    <property type="project" value="UniProtKB-KW"/>
</dbReference>
<dbReference type="AlphaFoldDB" id="A0A921KLA3"/>
<sequence length="1096" mass="116068">MSGLANSRRWAVLAHDPAAERALADGLGVSALVARVLAARGVTDVAEARAFLTPSLERDWADPLLIPGMDAAVSRVERALDAHEAIAVFGDFDVDGMSSTCLLTLALRRLGADVHPFIPHRFGEGYGLSREALARVRAACSPDLVVTVDNGIAAAREVSWLVGEGVDVVVTDHHEPADLVPEGVPVTDPKLDEGCPSRDLAGAGVALKLVCELGRRRGAPDLWLDFIDVAALGTLSDMMPLAGENRALVAEGISRMREATRPGLVALAATAGVDLAQVSADGLPFSVIPRLNAAGRMGSTDVALELLLTDDVSEATILAGRLEAINAERKETESALSEEAFAEAERTYRGGRAVVVAGEGWHEGVKGIVASRLVNRYHVPAIVFSVTDGVARGSGRSVGSVDLFHAVEQCSDVLVRFGGHAGAVGVTCEAARVDEFRERLCRALEELPDEQFEDTGEVTAIVRLGELSVESIASLELLQPFGQGNKKPLLASVGVSMRNRARVGADGAHVRFVATDGASCVPAIMFRAPDAERASSWEGVVDLVYEAVNETWQGRTKPKLMVRDILYRLPDAPLRPVVPDGELEAPPVPGDDAVTPAEGRRAELARLPYEGLTDALRRSLIGDAPLLPAQRAALDRLAAGRSCLAVMATGRGKSLVFQLHAAREAISRDRASVFVYPLRALVADQAFHLREGLAADGVSAEVLTGETPAPERARVLAGLASGSVDVVLTTPEFLAIHRASFAESRRVGFVVVDEAHHAGLAKPGDRDAYLELPAVLAELGRPAALAVTATAAPGVAARICELLSIGRGDVVVDGASRPNLAIDDCREIRDRDAALASIVALGEKTIVYASTRDQAVSLVRALRHRVPELAHRVAFYHAGLSRDARGRVERAFRSDELACIVSTSAFGEGVNLPGVRHVVLFGLPLGEVEFNQMSGRAGRDGAPATVHVLFGSRDVYAGERILSAAAPARPQLVALYRALSSLYRSGGPISLDDEGIAREARALEPRVALDAPEVASGLAVFSELGFASVAGWGDARRVSMAASPERMELSQSACYAEGLRAQRAFSEFCAWVLEATPDELLARVSRPITPDFGIIV</sequence>
<dbReference type="Pfam" id="PF17768">
    <property type="entry name" value="RecJ_OB"/>
    <property type="match status" value="1"/>
</dbReference>
<dbReference type="SUPFAM" id="SSF52540">
    <property type="entry name" value="P-loop containing nucleoside triphosphate hydrolases"/>
    <property type="match status" value="1"/>
</dbReference>
<dbReference type="Pfam" id="PF01368">
    <property type="entry name" value="DHH"/>
    <property type="match status" value="1"/>
</dbReference>
<proteinExistence type="inferred from homology"/>
<dbReference type="Pfam" id="PF00271">
    <property type="entry name" value="Helicase_C"/>
    <property type="match status" value="1"/>
</dbReference>
<dbReference type="InterPro" id="IPR027417">
    <property type="entry name" value="P-loop_NTPase"/>
</dbReference>
<dbReference type="InterPro" id="IPR011545">
    <property type="entry name" value="DEAD/DEAH_box_helicase_dom"/>
</dbReference>
<dbReference type="InterPro" id="IPR014001">
    <property type="entry name" value="Helicase_ATP-bd"/>
</dbReference>
<evidence type="ECO:0000256" key="7">
    <source>
        <dbReference type="ARBA" id="ARBA00022840"/>
    </source>
</evidence>
<dbReference type="InterPro" id="IPR003156">
    <property type="entry name" value="DHHA1_dom"/>
</dbReference>
<dbReference type="SMART" id="SM00490">
    <property type="entry name" value="HELICc"/>
    <property type="match status" value="1"/>
</dbReference>
<evidence type="ECO:0000256" key="3">
    <source>
        <dbReference type="ARBA" id="ARBA00022722"/>
    </source>
</evidence>
<dbReference type="SUPFAM" id="SSF64182">
    <property type="entry name" value="DHH phosphoesterases"/>
    <property type="match status" value="1"/>
</dbReference>
<dbReference type="EMBL" id="DYWQ01000074">
    <property type="protein sequence ID" value="HJF45099.1"/>
    <property type="molecule type" value="Genomic_DNA"/>
</dbReference>
<reference evidence="10" key="1">
    <citation type="journal article" date="2021" name="PeerJ">
        <title>Extensive microbial diversity within the chicken gut microbiome revealed by metagenomics and culture.</title>
        <authorList>
            <person name="Gilroy R."/>
            <person name="Ravi A."/>
            <person name="Getino M."/>
            <person name="Pursley I."/>
            <person name="Horton D.L."/>
            <person name="Alikhan N.F."/>
            <person name="Baker D."/>
            <person name="Gharbi K."/>
            <person name="Hall N."/>
            <person name="Watson M."/>
            <person name="Adriaenssens E.M."/>
            <person name="Foster-Nyarko E."/>
            <person name="Jarju S."/>
            <person name="Secka A."/>
            <person name="Antonio M."/>
            <person name="Oren A."/>
            <person name="Chaudhuri R.R."/>
            <person name="La Ragione R."/>
            <person name="Hildebrand F."/>
            <person name="Pallen M.J."/>
        </authorList>
    </citation>
    <scope>NUCLEOTIDE SEQUENCE</scope>
    <source>
        <strain evidence="10">CHK124-7917</strain>
    </source>
</reference>
<comment type="similarity">
    <text evidence="1">Belongs to the RecJ family.</text>
</comment>
<dbReference type="InterPro" id="IPR001667">
    <property type="entry name" value="DDH_dom"/>
</dbReference>
<evidence type="ECO:0000313" key="11">
    <source>
        <dbReference type="Proteomes" id="UP000697330"/>
    </source>
</evidence>
<dbReference type="Gene3D" id="3.10.310.30">
    <property type="match status" value="1"/>
</dbReference>
<dbReference type="GO" id="GO:0006310">
    <property type="term" value="P:DNA recombination"/>
    <property type="evidence" value="ECO:0007669"/>
    <property type="project" value="InterPro"/>
</dbReference>